<dbReference type="InterPro" id="IPR000504">
    <property type="entry name" value="RRM_dom"/>
</dbReference>
<dbReference type="InterPro" id="IPR034158">
    <property type="entry name" value="SF3B4_RRM1"/>
</dbReference>
<protein>
    <submittedName>
        <fullName evidence="9">Splicing factor 3B subunit 4</fullName>
    </submittedName>
</protein>
<evidence type="ECO:0000256" key="6">
    <source>
        <dbReference type="PROSITE-ProRule" id="PRU00176"/>
    </source>
</evidence>
<evidence type="ECO:0000256" key="4">
    <source>
        <dbReference type="ARBA" id="ARBA00022884"/>
    </source>
</evidence>
<dbReference type="PROSITE" id="PS50102">
    <property type="entry name" value="RRM"/>
    <property type="match status" value="2"/>
</dbReference>
<evidence type="ECO:0000259" key="8">
    <source>
        <dbReference type="PROSITE" id="PS50102"/>
    </source>
</evidence>
<dbReference type="SUPFAM" id="SSF54928">
    <property type="entry name" value="RNA-binding domain, RBD"/>
    <property type="match status" value="1"/>
</dbReference>
<dbReference type="InterPro" id="IPR052084">
    <property type="entry name" value="SF3B4_spliceosome_assoc"/>
</dbReference>
<dbReference type="GO" id="GO:0048026">
    <property type="term" value="P:positive regulation of mRNA splicing, via spliceosome"/>
    <property type="evidence" value="ECO:0007669"/>
    <property type="project" value="TreeGrafter"/>
</dbReference>
<dbReference type="InterPro" id="IPR012677">
    <property type="entry name" value="Nucleotide-bd_a/b_plait_sf"/>
</dbReference>
<dbReference type="PANTHER" id="PTHR48030">
    <property type="entry name" value="SPLICING FACTOR 3B SUBUNIT 4"/>
    <property type="match status" value="1"/>
</dbReference>
<dbReference type="Pfam" id="PF00076">
    <property type="entry name" value="RRM_1"/>
    <property type="match status" value="2"/>
</dbReference>
<feature type="domain" description="RRM" evidence="8">
    <location>
        <begin position="13"/>
        <end position="91"/>
    </location>
</feature>
<evidence type="ECO:0000256" key="7">
    <source>
        <dbReference type="SAM" id="MobiDB-lite"/>
    </source>
</evidence>
<dbReference type="Gene3D" id="3.30.70.330">
    <property type="match status" value="2"/>
</dbReference>
<keyword evidence="4 6" id="KW-0694">RNA-binding</keyword>
<keyword evidence="5" id="KW-0539">Nucleus</keyword>
<proteinExistence type="inferred from homology"/>
<dbReference type="InParanoid" id="A0A2R5G7G8"/>
<feature type="region of interest" description="Disordered" evidence="7">
    <location>
        <begin position="186"/>
        <end position="222"/>
    </location>
</feature>
<comment type="subcellular location">
    <subcellularLocation>
        <location evidence="1">Nucleus</location>
    </subcellularLocation>
</comment>
<dbReference type="FunFam" id="3.30.70.330:FF:000505">
    <property type="entry name" value="Splicing factor 3B subunit 4"/>
    <property type="match status" value="1"/>
</dbReference>
<evidence type="ECO:0000313" key="10">
    <source>
        <dbReference type="Proteomes" id="UP000241890"/>
    </source>
</evidence>
<dbReference type="GO" id="GO:0003723">
    <property type="term" value="F:RNA binding"/>
    <property type="evidence" value="ECO:0007669"/>
    <property type="project" value="UniProtKB-UniRule"/>
</dbReference>
<feature type="compositionally biased region" description="Low complexity" evidence="7">
    <location>
        <begin position="199"/>
        <end position="222"/>
    </location>
</feature>
<comment type="similarity">
    <text evidence="2">Belongs to the SF3B4 family.</text>
</comment>
<keyword evidence="10" id="KW-1185">Reference proteome</keyword>
<accession>A0A2R5G7G8</accession>
<dbReference type="CDD" id="cd12334">
    <property type="entry name" value="RRM1_SF3B4"/>
    <property type="match status" value="1"/>
</dbReference>
<gene>
    <name evidence="9" type="ORF">FCC1311_006312</name>
</gene>
<sequence length="222" mass="24101">MCAAVQHQRNQEATCHVSNLDSRVSEDLLWELFVQCGPISSVFMPKDKVTGTHYGYGFVEFKQASDAAYAHKIMNMVKLFSAPMRVSRSSMDRSVEIGANLFVGNLDLMVNEKLLYDTFSTFGTVLRATVRKGEGVGSANGGSGAATQFGFISYDSFEASDLAIQCMNGQFLCNRQVRVQYALKKGSKTERHGAESETAHAPSATTTPSTATPAPQIAIAHQ</sequence>
<evidence type="ECO:0000313" key="9">
    <source>
        <dbReference type="EMBL" id="GBG24413.1"/>
    </source>
</evidence>
<comment type="caution">
    <text evidence="9">The sequence shown here is derived from an EMBL/GenBank/DDBJ whole genome shotgun (WGS) entry which is preliminary data.</text>
</comment>
<organism evidence="9 10">
    <name type="scientific">Hondaea fermentalgiana</name>
    <dbReference type="NCBI Taxonomy" id="2315210"/>
    <lineage>
        <taxon>Eukaryota</taxon>
        <taxon>Sar</taxon>
        <taxon>Stramenopiles</taxon>
        <taxon>Bigyra</taxon>
        <taxon>Labyrinthulomycetes</taxon>
        <taxon>Thraustochytrida</taxon>
        <taxon>Thraustochytriidae</taxon>
        <taxon>Hondaea</taxon>
    </lineage>
</organism>
<dbReference type="PANTHER" id="PTHR48030:SF3">
    <property type="entry name" value="SPLICING FACTOR 3B SUBUNIT 4"/>
    <property type="match status" value="1"/>
</dbReference>
<reference evidence="9 10" key="1">
    <citation type="submission" date="2017-12" db="EMBL/GenBank/DDBJ databases">
        <title>Sequencing, de novo assembly and annotation of complete genome of a new Thraustochytrid species, strain FCC1311.</title>
        <authorList>
            <person name="Sedici K."/>
            <person name="Godart F."/>
            <person name="Aiese Cigliano R."/>
            <person name="Sanseverino W."/>
            <person name="Barakat M."/>
            <person name="Ortet P."/>
            <person name="Marechal E."/>
            <person name="Cagnac O."/>
            <person name="Amato A."/>
        </authorList>
    </citation>
    <scope>NUCLEOTIDE SEQUENCE [LARGE SCALE GENOMIC DNA]</scope>
</reference>
<dbReference type="GO" id="GO:0005730">
    <property type="term" value="C:nucleolus"/>
    <property type="evidence" value="ECO:0007669"/>
    <property type="project" value="TreeGrafter"/>
</dbReference>
<evidence type="ECO:0000256" key="3">
    <source>
        <dbReference type="ARBA" id="ARBA00022737"/>
    </source>
</evidence>
<name>A0A2R5G7G8_9STRA</name>
<dbReference type="EMBL" id="BEYU01000005">
    <property type="protein sequence ID" value="GBG24413.1"/>
    <property type="molecule type" value="Genomic_DNA"/>
</dbReference>
<dbReference type="GO" id="GO:0071011">
    <property type="term" value="C:precatalytic spliceosome"/>
    <property type="evidence" value="ECO:0007669"/>
    <property type="project" value="TreeGrafter"/>
</dbReference>
<dbReference type="AlphaFoldDB" id="A0A2R5G7G8"/>
<evidence type="ECO:0000256" key="5">
    <source>
        <dbReference type="ARBA" id="ARBA00023242"/>
    </source>
</evidence>
<feature type="compositionally biased region" description="Basic and acidic residues" evidence="7">
    <location>
        <begin position="187"/>
        <end position="198"/>
    </location>
</feature>
<keyword evidence="3" id="KW-0677">Repeat</keyword>
<dbReference type="SMART" id="SM00360">
    <property type="entry name" value="RRM"/>
    <property type="match status" value="2"/>
</dbReference>
<dbReference type="InterPro" id="IPR035979">
    <property type="entry name" value="RBD_domain_sf"/>
</dbReference>
<dbReference type="OrthoDB" id="10259687at2759"/>
<feature type="domain" description="RRM" evidence="8">
    <location>
        <begin position="99"/>
        <end position="184"/>
    </location>
</feature>
<evidence type="ECO:0000256" key="1">
    <source>
        <dbReference type="ARBA" id="ARBA00004123"/>
    </source>
</evidence>
<dbReference type="Proteomes" id="UP000241890">
    <property type="component" value="Unassembled WGS sequence"/>
</dbReference>
<evidence type="ECO:0000256" key="2">
    <source>
        <dbReference type="ARBA" id="ARBA00008363"/>
    </source>
</evidence>